<proteinExistence type="predicted"/>
<organism evidence="1">
    <name type="scientific">viral metagenome</name>
    <dbReference type="NCBI Taxonomy" id="1070528"/>
    <lineage>
        <taxon>unclassified sequences</taxon>
        <taxon>metagenomes</taxon>
        <taxon>organismal metagenomes</taxon>
    </lineage>
</organism>
<protein>
    <submittedName>
        <fullName evidence="1">Uncharacterized protein</fullName>
    </submittedName>
</protein>
<name>A0A6C0C492_9ZZZZ</name>
<dbReference type="AlphaFoldDB" id="A0A6C0C492"/>
<evidence type="ECO:0000313" key="1">
    <source>
        <dbReference type="EMBL" id="QHS98589.1"/>
    </source>
</evidence>
<reference evidence="1" key="1">
    <citation type="journal article" date="2020" name="Nature">
        <title>Giant virus diversity and host interactions through global metagenomics.</title>
        <authorList>
            <person name="Schulz F."/>
            <person name="Roux S."/>
            <person name="Paez-Espino D."/>
            <person name="Jungbluth S."/>
            <person name="Walsh D.A."/>
            <person name="Denef V.J."/>
            <person name="McMahon K.D."/>
            <person name="Konstantinidis K.T."/>
            <person name="Eloe-Fadrosh E.A."/>
            <person name="Kyrpides N.C."/>
            <person name="Woyke T."/>
        </authorList>
    </citation>
    <scope>NUCLEOTIDE SEQUENCE</scope>
    <source>
        <strain evidence="1">GVMAG-M-3300020185-18</strain>
    </source>
</reference>
<sequence length="184" mass="21803">MPNYPSLKTTPNSSADWRFDLWENDLTEEYKVTDINGETHDVVRYPYKSKWRRRKDARYQNKLDLENNKSTPATEMMKTQNITGKKAFHERKDNTPEKPDHEDTPHQYMILKNGRWVLNKYTVNECRTLYADAFYGPERKEKDGEKDGKEGFKVYRDLNRGWLKNAVPGQTFEAWLDSAAYPKL</sequence>
<accession>A0A6C0C492</accession>
<dbReference type="EMBL" id="MN739319">
    <property type="protein sequence ID" value="QHS98589.1"/>
    <property type="molecule type" value="Genomic_DNA"/>
</dbReference>